<dbReference type="InterPro" id="IPR019400">
    <property type="entry name" value="Peptidase_C65_otubain"/>
</dbReference>
<dbReference type="InParanoid" id="A0A0V1BEG1"/>
<dbReference type="GO" id="GO:0004843">
    <property type="term" value="F:cysteine-type deubiquitinase activity"/>
    <property type="evidence" value="ECO:0007669"/>
    <property type="project" value="UniProtKB-EC"/>
</dbReference>
<dbReference type="PROSITE" id="PS50802">
    <property type="entry name" value="OTU"/>
    <property type="match status" value="1"/>
</dbReference>
<keyword evidence="5" id="KW-0833">Ubl conjugation pathway</keyword>
<dbReference type="FunCoup" id="A0A0V1BEG1">
    <property type="interactions" value="1528"/>
</dbReference>
<keyword evidence="6" id="KW-0378">Hydrolase</keyword>
<dbReference type="FunFam" id="1.20.1300.20:FF:000001">
    <property type="entry name" value="Ubiquitin thioesterase OTUB1"/>
    <property type="match status" value="1"/>
</dbReference>
<dbReference type="PANTHER" id="PTHR12931">
    <property type="entry name" value="UBIQUITIN THIOLESTERASE PROTEIN OTUB"/>
    <property type="match status" value="1"/>
</dbReference>
<comment type="catalytic activity">
    <reaction evidence="1">
        <text>Thiol-dependent hydrolysis of ester, thioester, amide, peptide and isopeptide bonds formed by the C-terminal Gly of ubiquitin (a 76-residue protein attached to proteins as an intracellular targeting signal).</text>
        <dbReference type="EC" id="3.4.19.12"/>
    </reaction>
</comment>
<dbReference type="OrthoDB" id="18915at2759"/>
<dbReference type="PANTHER" id="PTHR12931:SF15">
    <property type="entry name" value="UBIQUITIN THIOESTERASE OTUBAIN-LIKE"/>
    <property type="match status" value="1"/>
</dbReference>
<keyword evidence="7" id="KW-0788">Thiol protease</keyword>
<reference evidence="9 10" key="1">
    <citation type="submission" date="2015-01" db="EMBL/GenBank/DDBJ databases">
        <title>Evolution of Trichinella species and genotypes.</title>
        <authorList>
            <person name="Korhonen P.K."/>
            <person name="Edoardo P."/>
            <person name="Giuseppe L.R."/>
            <person name="Gasser R.B."/>
        </authorList>
    </citation>
    <scope>NUCLEOTIDE SEQUENCE [LARGE SCALE GENOMIC DNA]</scope>
    <source>
        <strain evidence="9">ISS3</strain>
    </source>
</reference>
<evidence type="ECO:0000313" key="10">
    <source>
        <dbReference type="Proteomes" id="UP000054776"/>
    </source>
</evidence>
<evidence type="ECO:0000256" key="5">
    <source>
        <dbReference type="ARBA" id="ARBA00022786"/>
    </source>
</evidence>
<dbReference type="InterPro" id="IPR003323">
    <property type="entry name" value="OTU_dom"/>
</dbReference>
<dbReference type="InterPro" id="IPR042467">
    <property type="entry name" value="Peptidase_C65_otubain_sub2"/>
</dbReference>
<name>A0A0V1BEG1_TRISP</name>
<dbReference type="STRING" id="6334.A0A0V1BEG1"/>
<dbReference type="InterPro" id="IPR038765">
    <property type="entry name" value="Papain-like_cys_pep_sf"/>
</dbReference>
<dbReference type="GO" id="GO:0071108">
    <property type="term" value="P:protein K48-linked deubiquitination"/>
    <property type="evidence" value="ECO:0007669"/>
    <property type="project" value="TreeGrafter"/>
</dbReference>
<organism evidence="9 10">
    <name type="scientific">Trichinella spiralis</name>
    <name type="common">Trichina worm</name>
    <dbReference type="NCBI Taxonomy" id="6334"/>
    <lineage>
        <taxon>Eukaryota</taxon>
        <taxon>Metazoa</taxon>
        <taxon>Ecdysozoa</taxon>
        <taxon>Nematoda</taxon>
        <taxon>Enoplea</taxon>
        <taxon>Dorylaimia</taxon>
        <taxon>Trichinellida</taxon>
        <taxon>Trichinellidae</taxon>
        <taxon>Trichinella</taxon>
    </lineage>
</organism>
<dbReference type="Proteomes" id="UP000054776">
    <property type="component" value="Unassembled WGS sequence"/>
</dbReference>
<gene>
    <name evidence="9" type="primary">Otub1</name>
    <name evidence="9" type="ORF">T01_7880</name>
</gene>
<comment type="similarity">
    <text evidence="2">Belongs to the peptidase C65 family.</text>
</comment>
<dbReference type="AlphaFoldDB" id="A0A0V1BEG1"/>
<evidence type="ECO:0000256" key="7">
    <source>
        <dbReference type="ARBA" id="ARBA00022807"/>
    </source>
</evidence>
<feature type="domain" description="OTU" evidence="8">
    <location>
        <begin position="144"/>
        <end position="339"/>
    </location>
</feature>
<dbReference type="EMBL" id="JYDH01000054">
    <property type="protein sequence ID" value="KRY35424.1"/>
    <property type="molecule type" value="Genomic_DNA"/>
</dbReference>
<dbReference type="SUPFAM" id="SSF54001">
    <property type="entry name" value="Cysteine proteinases"/>
    <property type="match status" value="1"/>
</dbReference>
<evidence type="ECO:0000259" key="8">
    <source>
        <dbReference type="PROSITE" id="PS50802"/>
    </source>
</evidence>
<evidence type="ECO:0000313" key="9">
    <source>
        <dbReference type="EMBL" id="KRY35424.1"/>
    </source>
</evidence>
<comment type="caution">
    <text evidence="9">The sequence shown here is derived from an EMBL/GenBank/DDBJ whole genome shotgun (WGS) entry which is preliminary data.</text>
</comment>
<sequence length="339" mass="39247">ASLETNVKRARITHNTINVQKNRTFHAGTTPQLTHPLANSATYSSTTISYRTQKSVWDNFVANIFKYLKTLNLHRQRMVPSDDMGSVSLDDQILAQQREIENEVAASQPLIGNKESLDRLVKEYSQDTASRFYEKAVQLQNKYTFLRRVRGDGNCFYRAVAFSLCEKLLQNRENVDYYLALLDAWQTCMEKLGYQNLTITEFFETFADLLTCIKNGMTEEQLLARFNDQYMSDYSVVFMRLITAGYMLENVILFEGFIEGGRTVREFCSSEVEPMGRECEHVSIMALVNALDISLRIEYLDQSQAIGNNQMHHSVNDNNNDKMEMYFLYRPGHYDILYC</sequence>
<protein>
    <recommendedName>
        <fullName evidence="3">ubiquitinyl hydrolase 1</fullName>
        <ecNumber evidence="3">3.4.19.12</ecNumber>
    </recommendedName>
</protein>
<dbReference type="GO" id="GO:0005634">
    <property type="term" value="C:nucleus"/>
    <property type="evidence" value="ECO:0007669"/>
    <property type="project" value="TreeGrafter"/>
</dbReference>
<evidence type="ECO:0000256" key="6">
    <source>
        <dbReference type="ARBA" id="ARBA00022801"/>
    </source>
</evidence>
<evidence type="ECO:0000256" key="4">
    <source>
        <dbReference type="ARBA" id="ARBA00022670"/>
    </source>
</evidence>
<dbReference type="EC" id="3.4.19.12" evidence="3"/>
<dbReference type="GO" id="GO:0006508">
    <property type="term" value="P:proteolysis"/>
    <property type="evidence" value="ECO:0007669"/>
    <property type="project" value="UniProtKB-KW"/>
</dbReference>
<evidence type="ECO:0000256" key="2">
    <source>
        <dbReference type="ARBA" id="ARBA00006579"/>
    </source>
</evidence>
<dbReference type="InterPro" id="IPR042468">
    <property type="entry name" value="Peptidase_C65_otubain_sub1"/>
</dbReference>
<keyword evidence="10" id="KW-1185">Reference proteome</keyword>
<keyword evidence="4" id="KW-0645">Protease</keyword>
<evidence type="ECO:0000256" key="3">
    <source>
        <dbReference type="ARBA" id="ARBA00012759"/>
    </source>
</evidence>
<evidence type="ECO:0000256" key="1">
    <source>
        <dbReference type="ARBA" id="ARBA00000707"/>
    </source>
</evidence>
<dbReference type="SMR" id="A0A0V1BEG1"/>
<proteinExistence type="inferred from homology"/>
<dbReference type="CDD" id="cd22749">
    <property type="entry name" value="Otubain_C65"/>
    <property type="match status" value="1"/>
</dbReference>
<dbReference type="GO" id="GO:0043130">
    <property type="term" value="F:ubiquitin binding"/>
    <property type="evidence" value="ECO:0007669"/>
    <property type="project" value="TreeGrafter"/>
</dbReference>
<feature type="non-terminal residue" evidence="9">
    <location>
        <position position="1"/>
    </location>
</feature>
<dbReference type="Gene3D" id="3.30.200.60">
    <property type="entry name" value="Peptidase C65 Otubain, subdomain 1"/>
    <property type="match status" value="1"/>
</dbReference>
<dbReference type="Pfam" id="PF10275">
    <property type="entry name" value="Peptidase_C65"/>
    <property type="match status" value="1"/>
</dbReference>
<dbReference type="Gene3D" id="1.20.1300.20">
    <property type="entry name" value="Peptidase C65 Otubain, subdomain 2"/>
    <property type="match status" value="1"/>
</dbReference>
<accession>A0A0V1BEG1</accession>